<feature type="coiled-coil region" evidence="1">
    <location>
        <begin position="97"/>
        <end position="131"/>
    </location>
</feature>
<proteinExistence type="predicted"/>
<name>A0A9D1DV12_9FIRM</name>
<sequence>MEPKEKYEQLLEEQSQKLKRELNKYKTMIDSANILIMPINDKKRYIKNLLEHQKTFLLLFPQLTSNFQILKFFYDNNALEIEQVQIAINNILTDEIVKDCLSNIEKYQLQVKSLESQIKELDEKSLTAKASFILKANITDEEKISILKEIAYESCKSVTKKEEKLKSHKIPTPQEEIESLFTEEETPNINQEELNNIKGEYYKIKNNIESIMSKYYYLINGKDEKYINYNKEMSRAIKEQESKDNLDLSTLGIDEFQYKDISMTVLILDMFEVKAELESQLNNPTATLEDIRDYFNMLKEDYNKAISLDKILTEEKKEEEKTTNEIYFLLDENNNSFFQINKFNKEEKKHCLSLIEKFKKGLHDYEKGKKHTKLLSNNKRYNIYINKSSNMCVSYVRTKDNKVLVLTFAPHSDIYDNSNTIAQTYSYVIDENLTKINNQNPNYLKQQKEFTEQFKSMIAVKGDDHK</sequence>
<reference evidence="2" key="2">
    <citation type="journal article" date="2021" name="PeerJ">
        <title>Extensive microbial diversity within the chicken gut microbiome revealed by metagenomics and culture.</title>
        <authorList>
            <person name="Gilroy R."/>
            <person name="Ravi A."/>
            <person name="Getino M."/>
            <person name="Pursley I."/>
            <person name="Horton D.L."/>
            <person name="Alikhan N.F."/>
            <person name="Baker D."/>
            <person name="Gharbi K."/>
            <person name="Hall N."/>
            <person name="Watson M."/>
            <person name="Adriaenssens E.M."/>
            <person name="Foster-Nyarko E."/>
            <person name="Jarju S."/>
            <person name="Secka A."/>
            <person name="Antonio M."/>
            <person name="Oren A."/>
            <person name="Chaudhuri R.R."/>
            <person name="La Ragione R."/>
            <person name="Hildebrand F."/>
            <person name="Pallen M.J."/>
        </authorList>
    </citation>
    <scope>NUCLEOTIDE SEQUENCE</scope>
    <source>
        <strain evidence="2">CHK184-20233</strain>
    </source>
</reference>
<feature type="coiled-coil region" evidence="1">
    <location>
        <begin position="4"/>
        <end position="35"/>
    </location>
</feature>
<evidence type="ECO:0000313" key="2">
    <source>
        <dbReference type="EMBL" id="HIR59639.1"/>
    </source>
</evidence>
<evidence type="ECO:0000256" key="1">
    <source>
        <dbReference type="SAM" id="Coils"/>
    </source>
</evidence>
<dbReference type="AlphaFoldDB" id="A0A9D1DV12"/>
<dbReference type="EMBL" id="DVHC01000062">
    <property type="protein sequence ID" value="HIR59639.1"/>
    <property type="molecule type" value="Genomic_DNA"/>
</dbReference>
<keyword evidence="1" id="KW-0175">Coiled coil</keyword>
<reference evidence="2" key="1">
    <citation type="submission" date="2020-10" db="EMBL/GenBank/DDBJ databases">
        <authorList>
            <person name="Gilroy R."/>
        </authorList>
    </citation>
    <scope>NUCLEOTIDE SEQUENCE</scope>
    <source>
        <strain evidence="2">CHK184-20233</strain>
    </source>
</reference>
<accession>A0A9D1DV12</accession>
<organism evidence="2 3">
    <name type="scientific">Candidatus Onthousia excrementipullorum</name>
    <dbReference type="NCBI Taxonomy" id="2840884"/>
    <lineage>
        <taxon>Bacteria</taxon>
        <taxon>Bacillati</taxon>
        <taxon>Bacillota</taxon>
        <taxon>Bacilli</taxon>
        <taxon>Candidatus Onthousia</taxon>
    </lineage>
</organism>
<dbReference type="Proteomes" id="UP000824232">
    <property type="component" value="Unassembled WGS sequence"/>
</dbReference>
<protein>
    <submittedName>
        <fullName evidence="2">Uncharacterized protein</fullName>
    </submittedName>
</protein>
<comment type="caution">
    <text evidence="2">The sequence shown here is derived from an EMBL/GenBank/DDBJ whole genome shotgun (WGS) entry which is preliminary data.</text>
</comment>
<gene>
    <name evidence="2" type="ORF">IAB38_06265</name>
</gene>
<evidence type="ECO:0000313" key="3">
    <source>
        <dbReference type="Proteomes" id="UP000824232"/>
    </source>
</evidence>